<feature type="domain" description="Amidohydrolase-related" evidence="11">
    <location>
        <begin position="103"/>
        <end position="445"/>
    </location>
</feature>
<organism evidence="12 13">
    <name type="scientific">Ornithinicoccus hortensis</name>
    <dbReference type="NCBI Taxonomy" id="82346"/>
    <lineage>
        <taxon>Bacteria</taxon>
        <taxon>Bacillati</taxon>
        <taxon>Actinomycetota</taxon>
        <taxon>Actinomycetes</taxon>
        <taxon>Micrococcales</taxon>
        <taxon>Intrasporangiaceae</taxon>
        <taxon>Ornithinicoccus</taxon>
    </lineage>
</organism>
<feature type="region of interest" description="Disordered" evidence="10">
    <location>
        <begin position="1"/>
        <end position="52"/>
    </location>
</feature>
<accession>A0A542YTW1</accession>
<name>A0A542YTW1_9MICO</name>
<dbReference type="Gene3D" id="3.20.20.140">
    <property type="entry name" value="Metal-dependent hydrolases"/>
    <property type="match status" value="1"/>
</dbReference>
<evidence type="ECO:0000256" key="4">
    <source>
        <dbReference type="ARBA" id="ARBA00011881"/>
    </source>
</evidence>
<proteinExistence type="inferred from homology"/>
<sequence>MSTDPSTPRLEEVNRPESFRAELERLRAEATGTPGGDPSPAGGTTDRTGGTGLDLVVRGERILVEGAFGPWEVGVRGEQVVAIEPLGTGLAAGRVIELAADEVLVPGLVDTHVHVNEPGRTEWEGFATATRAAAAGGVTTILDMPLNSIPSTVTPEALELKRLVAGPQAHVDVGFWGGAVPGNRDQLAALHGAGAFGFKCFLLHSGVDEFPPLTPEDLEDYLREVAGFGGLMIVHAEDSRAIDLAPHCEGDRYERFLASRPRGAENLAIAVVIERARWTGARAHVLHLSSSDALPMVASAKADGVDLTVETCPHYLTLTAEDVPAGATAYKCCPPIREESNRELLWQGLLDGTIDYIASDHSPSTPEMKGVAHGDFGQAWGGVASVQVQLPVVWTEARRRGIPLEQVIAWMATKPAARVGLSSRKGAIGVGLDADLVVLAPDATFTVDAAALQHRHAVTPYDGRELTGVVRRTLLRGAPTGDTPHGRLLSPG</sequence>
<evidence type="ECO:0000256" key="2">
    <source>
        <dbReference type="ARBA" id="ARBA00004968"/>
    </source>
</evidence>
<dbReference type="GO" id="GO:0000256">
    <property type="term" value="P:allantoin catabolic process"/>
    <property type="evidence" value="ECO:0007669"/>
    <property type="project" value="InterPro"/>
</dbReference>
<dbReference type="SUPFAM" id="SSF51338">
    <property type="entry name" value="Composite domain of metallo-dependent hydrolases"/>
    <property type="match status" value="1"/>
</dbReference>
<dbReference type="PANTHER" id="PTHR43668:SF2">
    <property type="entry name" value="ALLANTOINASE"/>
    <property type="match status" value="1"/>
</dbReference>
<keyword evidence="9" id="KW-0862">Zinc</keyword>
<dbReference type="SUPFAM" id="SSF51556">
    <property type="entry name" value="Metallo-dependent hydrolases"/>
    <property type="match status" value="1"/>
</dbReference>
<dbReference type="NCBIfam" id="TIGR03178">
    <property type="entry name" value="allantoinase"/>
    <property type="match status" value="1"/>
</dbReference>
<keyword evidence="6" id="KW-0659">Purine metabolism</keyword>
<evidence type="ECO:0000256" key="3">
    <source>
        <dbReference type="ARBA" id="ARBA00010368"/>
    </source>
</evidence>
<evidence type="ECO:0000256" key="8">
    <source>
        <dbReference type="ARBA" id="ARBA00022801"/>
    </source>
</evidence>
<dbReference type="GO" id="GO:0008270">
    <property type="term" value="F:zinc ion binding"/>
    <property type="evidence" value="ECO:0007669"/>
    <property type="project" value="InterPro"/>
</dbReference>
<dbReference type="InterPro" id="IPR006680">
    <property type="entry name" value="Amidohydro-rel"/>
</dbReference>
<dbReference type="InterPro" id="IPR017593">
    <property type="entry name" value="Allantoinase"/>
</dbReference>
<evidence type="ECO:0000256" key="7">
    <source>
        <dbReference type="ARBA" id="ARBA00022723"/>
    </source>
</evidence>
<comment type="similarity">
    <text evidence="3">Belongs to the metallo-dependent hydrolases superfamily. Allantoinase family.</text>
</comment>
<dbReference type="EC" id="3.5.2.5" evidence="5"/>
<evidence type="ECO:0000256" key="6">
    <source>
        <dbReference type="ARBA" id="ARBA00022631"/>
    </source>
</evidence>
<evidence type="ECO:0000256" key="1">
    <source>
        <dbReference type="ARBA" id="ARBA00001947"/>
    </source>
</evidence>
<dbReference type="PANTHER" id="PTHR43668">
    <property type="entry name" value="ALLANTOINASE"/>
    <property type="match status" value="1"/>
</dbReference>
<dbReference type="EMBL" id="VFOP01000001">
    <property type="protein sequence ID" value="TQL51525.1"/>
    <property type="molecule type" value="Genomic_DNA"/>
</dbReference>
<dbReference type="GO" id="GO:0004038">
    <property type="term" value="F:allantoinase activity"/>
    <property type="evidence" value="ECO:0007669"/>
    <property type="project" value="UniProtKB-EC"/>
</dbReference>
<evidence type="ECO:0000313" key="13">
    <source>
        <dbReference type="Proteomes" id="UP000319516"/>
    </source>
</evidence>
<evidence type="ECO:0000313" key="12">
    <source>
        <dbReference type="EMBL" id="TQL51525.1"/>
    </source>
</evidence>
<comment type="cofactor">
    <cofactor evidence="1">
        <name>Zn(2+)</name>
        <dbReference type="ChEBI" id="CHEBI:29105"/>
    </cofactor>
</comment>
<dbReference type="Proteomes" id="UP000319516">
    <property type="component" value="Unassembled WGS sequence"/>
</dbReference>
<protein>
    <recommendedName>
        <fullName evidence="5">allantoinase</fullName>
        <ecNumber evidence="5">3.5.2.5</ecNumber>
    </recommendedName>
</protein>
<keyword evidence="7" id="KW-0479">Metal-binding</keyword>
<dbReference type="InterPro" id="IPR011059">
    <property type="entry name" value="Metal-dep_hydrolase_composite"/>
</dbReference>
<evidence type="ECO:0000256" key="10">
    <source>
        <dbReference type="SAM" id="MobiDB-lite"/>
    </source>
</evidence>
<evidence type="ECO:0000256" key="9">
    <source>
        <dbReference type="ARBA" id="ARBA00022833"/>
    </source>
</evidence>
<comment type="subunit">
    <text evidence="4">Homotetramer.</text>
</comment>
<keyword evidence="8" id="KW-0378">Hydrolase</keyword>
<dbReference type="InterPro" id="IPR032466">
    <property type="entry name" value="Metal_Hydrolase"/>
</dbReference>
<dbReference type="GO" id="GO:0006145">
    <property type="term" value="P:purine nucleobase catabolic process"/>
    <property type="evidence" value="ECO:0007669"/>
    <property type="project" value="TreeGrafter"/>
</dbReference>
<evidence type="ECO:0000256" key="5">
    <source>
        <dbReference type="ARBA" id="ARBA00012863"/>
    </source>
</evidence>
<keyword evidence="13" id="KW-1185">Reference proteome</keyword>
<gene>
    <name evidence="12" type="ORF">FB467_2672</name>
</gene>
<dbReference type="FunFam" id="3.20.20.140:FF:000032">
    <property type="entry name" value="Allantoinase Dal1"/>
    <property type="match status" value="1"/>
</dbReference>
<reference evidence="12 13" key="1">
    <citation type="submission" date="2019-06" db="EMBL/GenBank/DDBJ databases">
        <title>Sequencing the genomes of 1000 actinobacteria strains.</title>
        <authorList>
            <person name="Klenk H.-P."/>
        </authorList>
    </citation>
    <scope>NUCLEOTIDE SEQUENCE [LARGE SCALE GENOMIC DNA]</scope>
    <source>
        <strain evidence="12 13">DSM 12335</strain>
    </source>
</reference>
<comment type="pathway">
    <text evidence="2">Nitrogen metabolism; (S)-allantoin degradation; allantoate from (S)-allantoin: step 1/1.</text>
</comment>
<dbReference type="AlphaFoldDB" id="A0A542YTW1"/>
<dbReference type="GO" id="GO:0050897">
    <property type="term" value="F:cobalt ion binding"/>
    <property type="evidence" value="ECO:0007669"/>
    <property type="project" value="InterPro"/>
</dbReference>
<comment type="caution">
    <text evidence="12">The sequence shown here is derived from an EMBL/GenBank/DDBJ whole genome shotgun (WGS) entry which is preliminary data.</text>
</comment>
<dbReference type="InterPro" id="IPR050138">
    <property type="entry name" value="DHOase/Allantoinase_Hydrolase"/>
</dbReference>
<dbReference type="Pfam" id="PF01979">
    <property type="entry name" value="Amidohydro_1"/>
    <property type="match status" value="1"/>
</dbReference>
<dbReference type="GO" id="GO:0005737">
    <property type="term" value="C:cytoplasm"/>
    <property type="evidence" value="ECO:0007669"/>
    <property type="project" value="TreeGrafter"/>
</dbReference>
<evidence type="ECO:0000259" key="11">
    <source>
        <dbReference type="Pfam" id="PF01979"/>
    </source>
</evidence>
<feature type="compositionally biased region" description="Basic and acidic residues" evidence="10">
    <location>
        <begin position="9"/>
        <end position="28"/>
    </location>
</feature>